<sequence length="282" mass="30358">MNASVLDPQMPMTSWAHVASLSRLRRDEPLFTAAGLFLLALMIPTGAALLIDTRDWAGVPGWIKPLKFQFALGVYLLSLAFFARYLPEGLTARRSYRIYAASIVAAIMAEMVWVGGAAMLGTRSHFNMDGVGGILYGLMGILALWLTGASAYYAWQIALRPAPGGNRVLKEGIVLGLAMVLPMTAVTAGYMSGTGGHFVGTGTGSINLAVLGWARDGGDLRVPHFFATHALHFVPLAGLAISAWMGLKAIWALRLSALLYIVFVVFVFWQALQGRPFLPFLG</sequence>
<evidence type="ECO:0000313" key="2">
    <source>
        <dbReference type="EMBL" id="AZN73247.1"/>
    </source>
</evidence>
<dbReference type="Proteomes" id="UP000268192">
    <property type="component" value="Chromosome"/>
</dbReference>
<accession>A0A3S9B8L2</accession>
<feature type="transmembrane region" description="Helical" evidence="1">
    <location>
        <begin position="251"/>
        <end position="272"/>
    </location>
</feature>
<keyword evidence="1" id="KW-1133">Transmembrane helix</keyword>
<dbReference type="RefSeq" id="WP_126011973.1">
    <property type="nucleotide sequence ID" value="NZ_CP032509.1"/>
</dbReference>
<evidence type="ECO:0000256" key="1">
    <source>
        <dbReference type="SAM" id="Phobius"/>
    </source>
</evidence>
<dbReference type="AlphaFoldDB" id="A0A3S9B8L2"/>
<feature type="transmembrane region" description="Helical" evidence="1">
    <location>
        <begin position="173"/>
        <end position="191"/>
    </location>
</feature>
<protein>
    <submittedName>
        <fullName evidence="2">Uncharacterized protein</fullName>
    </submittedName>
</protein>
<feature type="transmembrane region" description="Helical" evidence="1">
    <location>
        <begin position="133"/>
        <end position="153"/>
    </location>
</feature>
<reference evidence="2 3" key="1">
    <citation type="submission" date="2018-09" db="EMBL/GenBank/DDBJ databases">
        <title>Marinorhizobium profundi gen. nov., sp. nov., isolated from a deep-sea sediment sample from the New Britain Trench and proposal of Marinorhizobiaceae fam. nov. in the order Rhizobiales of the class Alphaproteobacteria.</title>
        <authorList>
            <person name="Cao J."/>
        </authorList>
    </citation>
    <scope>NUCLEOTIDE SEQUENCE [LARGE SCALE GENOMIC DNA]</scope>
    <source>
        <strain evidence="2 3">WS11</strain>
    </source>
</reference>
<keyword evidence="1" id="KW-0472">Membrane</keyword>
<keyword evidence="1" id="KW-0812">Transmembrane</keyword>
<feature type="transmembrane region" description="Helical" evidence="1">
    <location>
        <begin position="66"/>
        <end position="86"/>
    </location>
</feature>
<feature type="transmembrane region" description="Helical" evidence="1">
    <location>
        <begin position="30"/>
        <end position="51"/>
    </location>
</feature>
<gene>
    <name evidence="2" type="ORF">D5400_19890</name>
</gene>
<name>A0A3S9B8L2_9HYPH</name>
<dbReference type="OrthoDB" id="343560at2"/>
<feature type="transmembrane region" description="Helical" evidence="1">
    <location>
        <begin position="226"/>
        <end position="245"/>
    </location>
</feature>
<proteinExistence type="predicted"/>
<organism evidence="2 3">
    <name type="scientific">Georhizobium profundi</name>
    <dbReference type="NCBI Taxonomy" id="2341112"/>
    <lineage>
        <taxon>Bacteria</taxon>
        <taxon>Pseudomonadati</taxon>
        <taxon>Pseudomonadota</taxon>
        <taxon>Alphaproteobacteria</taxon>
        <taxon>Hyphomicrobiales</taxon>
        <taxon>Rhizobiaceae</taxon>
        <taxon>Georhizobium</taxon>
    </lineage>
</organism>
<feature type="transmembrane region" description="Helical" evidence="1">
    <location>
        <begin position="98"/>
        <end position="121"/>
    </location>
</feature>
<dbReference type="KEGG" id="abaw:D5400_19890"/>
<dbReference type="EMBL" id="CP032509">
    <property type="protein sequence ID" value="AZN73247.1"/>
    <property type="molecule type" value="Genomic_DNA"/>
</dbReference>
<keyword evidence="3" id="KW-1185">Reference proteome</keyword>
<evidence type="ECO:0000313" key="3">
    <source>
        <dbReference type="Proteomes" id="UP000268192"/>
    </source>
</evidence>